<protein>
    <submittedName>
        <fullName evidence="1">Uncharacterized protein</fullName>
    </submittedName>
</protein>
<dbReference type="EMBL" id="BMFT01000001">
    <property type="protein sequence ID" value="GGH14177.1"/>
    <property type="molecule type" value="Genomic_DNA"/>
</dbReference>
<sequence>MKFKMREVSESRDRILLFFMNEMTKTQINKHPFAGGLFINRALSIEDDPSYFLQAFSFIVVIGRSQDATQK</sequence>
<reference evidence="2" key="1">
    <citation type="journal article" date="2019" name="Int. J. Syst. Evol. Microbiol.">
        <title>The Global Catalogue of Microorganisms (GCM) 10K type strain sequencing project: providing services to taxonomists for standard genome sequencing and annotation.</title>
        <authorList>
            <consortium name="The Broad Institute Genomics Platform"/>
            <consortium name="The Broad Institute Genome Sequencing Center for Infectious Disease"/>
            <person name="Wu L."/>
            <person name="Ma J."/>
        </authorList>
    </citation>
    <scope>NUCLEOTIDE SEQUENCE [LARGE SCALE GENOMIC DNA]</scope>
    <source>
        <strain evidence="2">CGMCC 1.12769</strain>
    </source>
</reference>
<evidence type="ECO:0000313" key="1">
    <source>
        <dbReference type="EMBL" id="GGH14177.1"/>
    </source>
</evidence>
<comment type="caution">
    <text evidence="1">The sequence shown here is derived from an EMBL/GenBank/DDBJ whole genome shotgun (WGS) entry which is preliminary data.</text>
</comment>
<name>A0ABQ1Y6X7_9BACL</name>
<proteinExistence type="predicted"/>
<gene>
    <name evidence="1" type="ORF">GCM10008013_07680</name>
</gene>
<organism evidence="1 2">
    <name type="scientific">Paenibacillus segetis</name>
    <dbReference type="NCBI Taxonomy" id="1325360"/>
    <lineage>
        <taxon>Bacteria</taxon>
        <taxon>Bacillati</taxon>
        <taxon>Bacillota</taxon>
        <taxon>Bacilli</taxon>
        <taxon>Bacillales</taxon>
        <taxon>Paenibacillaceae</taxon>
        <taxon>Paenibacillus</taxon>
    </lineage>
</organism>
<dbReference type="Proteomes" id="UP000659344">
    <property type="component" value="Unassembled WGS sequence"/>
</dbReference>
<accession>A0ABQ1Y6X7</accession>
<keyword evidence="2" id="KW-1185">Reference proteome</keyword>
<evidence type="ECO:0000313" key="2">
    <source>
        <dbReference type="Proteomes" id="UP000659344"/>
    </source>
</evidence>